<organism evidence="2 3">
    <name type="scientific">Sphingobacterium bovistauri</name>
    <dbReference type="NCBI Taxonomy" id="2781959"/>
    <lineage>
        <taxon>Bacteria</taxon>
        <taxon>Pseudomonadati</taxon>
        <taxon>Bacteroidota</taxon>
        <taxon>Sphingobacteriia</taxon>
        <taxon>Sphingobacteriales</taxon>
        <taxon>Sphingobacteriaceae</taxon>
        <taxon>Sphingobacterium</taxon>
    </lineage>
</organism>
<dbReference type="Gene3D" id="2.120.10.30">
    <property type="entry name" value="TolB, C-terminal domain"/>
    <property type="match status" value="1"/>
</dbReference>
<evidence type="ECO:0000313" key="2">
    <source>
        <dbReference type="EMBL" id="MCA5004857.1"/>
    </source>
</evidence>
<dbReference type="PANTHER" id="PTHR36842">
    <property type="entry name" value="PROTEIN TOLB HOMOLOG"/>
    <property type="match status" value="1"/>
</dbReference>
<dbReference type="InterPro" id="IPR011659">
    <property type="entry name" value="WD40"/>
</dbReference>
<dbReference type="RefSeq" id="WP_225552248.1">
    <property type="nucleotide sequence ID" value="NZ_JADEYP010000010.1"/>
</dbReference>
<evidence type="ECO:0000313" key="3">
    <source>
        <dbReference type="Proteomes" id="UP001165302"/>
    </source>
</evidence>
<reference evidence="2" key="1">
    <citation type="submission" date="2020-10" db="EMBL/GenBank/DDBJ databases">
        <authorList>
            <person name="Lu T."/>
            <person name="Wang Q."/>
            <person name="Han X."/>
        </authorList>
    </citation>
    <scope>NUCLEOTIDE SEQUENCE</scope>
    <source>
        <strain evidence="2">WQ 366</strain>
    </source>
</reference>
<dbReference type="InterPro" id="IPR011042">
    <property type="entry name" value="6-blade_b-propeller_TolB-like"/>
</dbReference>
<dbReference type="SUPFAM" id="SSF82171">
    <property type="entry name" value="DPP6 N-terminal domain-like"/>
    <property type="match status" value="1"/>
</dbReference>
<dbReference type="Proteomes" id="UP001165302">
    <property type="component" value="Unassembled WGS sequence"/>
</dbReference>
<gene>
    <name evidence="2" type="ORF">IPZ78_06785</name>
</gene>
<dbReference type="Pfam" id="PF07676">
    <property type="entry name" value="PD40"/>
    <property type="match status" value="4"/>
</dbReference>
<protein>
    <submittedName>
        <fullName evidence="2">PD40 domain-containing protein</fullName>
    </submittedName>
</protein>
<dbReference type="PANTHER" id="PTHR36842:SF1">
    <property type="entry name" value="PROTEIN TOLB"/>
    <property type="match status" value="1"/>
</dbReference>
<keyword evidence="3" id="KW-1185">Reference proteome</keyword>
<dbReference type="Gene3D" id="2.120.10.60">
    <property type="entry name" value="Tricorn protease N-terminal domain"/>
    <property type="match status" value="1"/>
</dbReference>
<sequence>MIIFGGAVQAQYFGQNKMRYKKLNFKVYDTPHFNIYYYLQNDSMMRWLAKESEVWYDMHQQVFQDTFARKNPIIFYNNHPEFQQTTAINGEISVGTGGVTEAFKQRVVMPIMQINQQTRHVLGHEMVHAFQYRVIMEGGDSTRLENIGNIPLWMIEGMAEYFSIGKKDAFTSMWMRDAYLHKDIPSLKQMTEQSYNYFPYRYGQAFWSFIGSTYGDTVIMPLFIETAKYGYEFAMRRVFGYDAQTMSTLWKNSMEKAYLNSGKDTTTRPIGMSLINQINAGEMNLSPTISPDGKYVVYLSEQDLFSIDLYLADAKTGKRIRKLGSKLTNKDIDEFSFIESAGSFSPDSKKFAFSVFSQGKNKLMIVNVESGNPELVEAMGGIVEFANIAWSPDGEHVAFSGLVDGHSDLYTYNISTKKLVQLTNDVYSDYQPNYSRDGKYIVFSTDRLALESDNRSVDIPMNLALYEVSTGKIQNIDIFPGANNLNPQFSGDGTSILFLSNSDGYRNLYRYHLNSSTVERMTDYFTGISGITEYSPAISVSANDEIVYSFFKKKKYNIYKASISDFTPIQVAAQDVDMSAAILPPNVDRGVNVVNRNLSNFNVFQRIADDQISNIAYTPKFKLDYLANSGVGMSVGSRYGAGINSGVQGQFSDILGYNQIFAALNINGEIYDFGGQVAYINQKSRWNWGGALSHIPYMTGFSQYGYEDFGYGSELAVSTYMIRTFQTQAEAFVAYPFNRNHRFEMGAAISRYGYRVDKWRQSYYYGYGDRQRITNDEASQLLGGTFKPFVIQQINSGFVGDKTVFGITSPLQGFRYRLGAEQYFGDYNFTALNVDLRKYNRYKPVTIAARLYSYMRVGKDESALYPLYIGYPYLIRGYESGNVDVTGNIGFSELSGSRMAVGNFEVRIPFTGPEKLAVVKSGLLFSDLNFFIDGGLAWYGGNTIKMSRTDADLVQAKSSDGQLLFDDANNPVMIYNQNVRVPVFSAGVSLRVNLFGAMILEPYYAIPFQKTKSKFGTFGLNFTPGW</sequence>
<name>A0ABS7Z5N6_9SPHI</name>
<comment type="caution">
    <text evidence="2">The sequence shown here is derived from an EMBL/GenBank/DDBJ whole genome shotgun (WGS) entry which is preliminary data.</text>
</comment>
<comment type="similarity">
    <text evidence="1">Belongs to the TolB family.</text>
</comment>
<dbReference type="EMBL" id="JADEYP010000010">
    <property type="protein sequence ID" value="MCA5004857.1"/>
    <property type="molecule type" value="Genomic_DNA"/>
</dbReference>
<evidence type="ECO:0000256" key="1">
    <source>
        <dbReference type="ARBA" id="ARBA00009820"/>
    </source>
</evidence>
<proteinExistence type="inferred from homology"/>
<accession>A0ABS7Z5N6</accession>